<organism evidence="1 2">
    <name type="scientific">Calicophoron daubneyi</name>
    <name type="common">Rumen fluke</name>
    <name type="synonym">Paramphistomum daubneyi</name>
    <dbReference type="NCBI Taxonomy" id="300641"/>
    <lineage>
        <taxon>Eukaryota</taxon>
        <taxon>Metazoa</taxon>
        <taxon>Spiralia</taxon>
        <taxon>Lophotrochozoa</taxon>
        <taxon>Platyhelminthes</taxon>
        <taxon>Trematoda</taxon>
        <taxon>Digenea</taxon>
        <taxon>Plagiorchiida</taxon>
        <taxon>Pronocephalata</taxon>
        <taxon>Paramphistomoidea</taxon>
        <taxon>Paramphistomidae</taxon>
        <taxon>Calicophoron</taxon>
    </lineage>
</organism>
<dbReference type="Proteomes" id="UP001497525">
    <property type="component" value="Unassembled WGS sequence"/>
</dbReference>
<accession>A0AAV2TJE9</accession>
<evidence type="ECO:0000313" key="2">
    <source>
        <dbReference type="Proteomes" id="UP001497525"/>
    </source>
</evidence>
<comment type="caution">
    <text evidence="1">The sequence shown here is derived from an EMBL/GenBank/DDBJ whole genome shotgun (WGS) entry which is preliminary data.</text>
</comment>
<evidence type="ECO:0000313" key="1">
    <source>
        <dbReference type="EMBL" id="CAL5136515.1"/>
    </source>
</evidence>
<dbReference type="AlphaFoldDB" id="A0AAV2TJE9"/>
<reference evidence="1" key="1">
    <citation type="submission" date="2024-06" db="EMBL/GenBank/DDBJ databases">
        <authorList>
            <person name="Liu X."/>
            <person name="Lenzi L."/>
            <person name="Haldenby T S."/>
            <person name="Uol C."/>
        </authorList>
    </citation>
    <scope>NUCLEOTIDE SEQUENCE</scope>
</reference>
<proteinExistence type="predicted"/>
<name>A0AAV2TJE9_CALDB</name>
<dbReference type="EMBL" id="CAXLJL010000323">
    <property type="protein sequence ID" value="CAL5136515.1"/>
    <property type="molecule type" value="Genomic_DNA"/>
</dbReference>
<sequence length="144" mass="16332">MPRSKYPCTQPSKADIHMREHRFLKEIDKEIEQNERLRSEGGAGTSYSVEVLQQPTEPVVVEEVMDEVDQGVLTTDQLHPGSFEESDDDIQFLRGWVSKHSISEDALGELLCILRITNPSLPADPRTIMQTTRVTDIRVTSEHS</sequence>
<gene>
    <name evidence="1" type="ORF">CDAUBV1_LOCUS10599</name>
</gene>
<protein>
    <submittedName>
        <fullName evidence="1">Uncharacterized protein</fullName>
    </submittedName>
</protein>